<dbReference type="Proteomes" id="UP000838412">
    <property type="component" value="Chromosome 16"/>
</dbReference>
<name>A0A8J9Z691_BRALA</name>
<gene>
    <name evidence="1" type="primary">Hypp8231</name>
    <name evidence="1" type="ORF">BLAG_LOCUS9871</name>
</gene>
<dbReference type="OrthoDB" id="8962263at2759"/>
<sequence length="159" mass="17691">MMHSVNQKGTDQPPTVTCKKSEKRCCGDVCSLGKMRKALQVLPELFKEKGLPPVPLKDMLVVYLKQRQRHGRDEKNKKRAAFIVEKWASKLAEPLVYVVLHGKPVAVCGSVVEGFVSLIAALYCFHQPHTASVAPAMVCVEHHMLKNSNVNPKDMEATN</sequence>
<proteinExistence type="predicted"/>
<keyword evidence="2" id="KW-1185">Reference proteome</keyword>
<reference evidence="1" key="1">
    <citation type="submission" date="2022-01" db="EMBL/GenBank/DDBJ databases">
        <authorList>
            <person name="Braso-Vives M."/>
        </authorList>
    </citation>
    <scope>NUCLEOTIDE SEQUENCE</scope>
</reference>
<protein>
    <submittedName>
        <fullName evidence="1">Hypp8231 protein</fullName>
    </submittedName>
</protein>
<organism evidence="1 2">
    <name type="scientific">Branchiostoma lanceolatum</name>
    <name type="common">Common lancelet</name>
    <name type="synonym">Amphioxus lanceolatum</name>
    <dbReference type="NCBI Taxonomy" id="7740"/>
    <lineage>
        <taxon>Eukaryota</taxon>
        <taxon>Metazoa</taxon>
        <taxon>Chordata</taxon>
        <taxon>Cephalochordata</taxon>
        <taxon>Leptocardii</taxon>
        <taxon>Amphioxiformes</taxon>
        <taxon>Branchiostomatidae</taxon>
        <taxon>Branchiostoma</taxon>
    </lineage>
</organism>
<dbReference type="AlphaFoldDB" id="A0A8J9Z691"/>
<evidence type="ECO:0000313" key="1">
    <source>
        <dbReference type="EMBL" id="CAH1248548.1"/>
    </source>
</evidence>
<dbReference type="EMBL" id="OV696701">
    <property type="protein sequence ID" value="CAH1248548.1"/>
    <property type="molecule type" value="Genomic_DNA"/>
</dbReference>
<evidence type="ECO:0000313" key="2">
    <source>
        <dbReference type="Proteomes" id="UP000838412"/>
    </source>
</evidence>
<accession>A0A8J9Z691</accession>